<keyword evidence="1" id="KW-0812">Transmembrane</keyword>
<feature type="transmembrane region" description="Helical" evidence="1">
    <location>
        <begin position="6"/>
        <end position="27"/>
    </location>
</feature>
<keyword evidence="1" id="KW-0472">Membrane</keyword>
<proteinExistence type="predicted"/>
<dbReference type="EMBL" id="BARW01043517">
    <property type="protein sequence ID" value="GAJ20454.1"/>
    <property type="molecule type" value="Genomic_DNA"/>
</dbReference>
<reference evidence="2" key="1">
    <citation type="journal article" date="2014" name="Front. Microbiol.">
        <title>High frequency of phylogenetically diverse reductive dehalogenase-homologous genes in deep subseafloor sedimentary metagenomes.</title>
        <authorList>
            <person name="Kawai M."/>
            <person name="Futagami T."/>
            <person name="Toyoda A."/>
            <person name="Takaki Y."/>
            <person name="Nishi S."/>
            <person name="Hori S."/>
            <person name="Arai W."/>
            <person name="Tsubouchi T."/>
            <person name="Morono Y."/>
            <person name="Uchiyama I."/>
            <person name="Ito T."/>
            <person name="Fujiyama A."/>
            <person name="Inagaki F."/>
            <person name="Takami H."/>
        </authorList>
    </citation>
    <scope>NUCLEOTIDE SEQUENCE</scope>
    <source>
        <strain evidence="2">Expedition CK06-06</strain>
    </source>
</reference>
<feature type="non-terminal residue" evidence="2">
    <location>
        <position position="32"/>
    </location>
</feature>
<protein>
    <submittedName>
        <fullName evidence="2">Uncharacterized protein</fullName>
    </submittedName>
</protein>
<comment type="caution">
    <text evidence="2">The sequence shown here is derived from an EMBL/GenBank/DDBJ whole genome shotgun (WGS) entry which is preliminary data.</text>
</comment>
<feature type="non-terminal residue" evidence="2">
    <location>
        <position position="1"/>
    </location>
</feature>
<keyword evidence="1" id="KW-1133">Transmembrane helix</keyword>
<sequence>CIGDWLVPLLVGGAEIFMAGNLVYFHFVSVAN</sequence>
<gene>
    <name evidence="2" type="ORF">S12H4_63670</name>
</gene>
<evidence type="ECO:0000256" key="1">
    <source>
        <dbReference type="SAM" id="Phobius"/>
    </source>
</evidence>
<organism evidence="2">
    <name type="scientific">marine sediment metagenome</name>
    <dbReference type="NCBI Taxonomy" id="412755"/>
    <lineage>
        <taxon>unclassified sequences</taxon>
        <taxon>metagenomes</taxon>
        <taxon>ecological metagenomes</taxon>
    </lineage>
</organism>
<accession>X1USN2</accession>
<name>X1USN2_9ZZZZ</name>
<dbReference type="AlphaFoldDB" id="X1USN2"/>
<evidence type="ECO:0000313" key="2">
    <source>
        <dbReference type="EMBL" id="GAJ20454.1"/>
    </source>
</evidence>